<reference evidence="1 2" key="1">
    <citation type="submission" date="2021-05" db="EMBL/GenBank/DDBJ databases">
        <title>Genome Assembly of Synthetic Allotetraploid Brassica napus Reveals Homoeologous Exchanges between Subgenomes.</title>
        <authorList>
            <person name="Davis J.T."/>
        </authorList>
    </citation>
    <scope>NUCLEOTIDE SEQUENCE [LARGE SCALE GENOMIC DNA]</scope>
    <source>
        <strain evidence="2">cv. Da-Ae</strain>
        <tissue evidence="1">Seedling</tissue>
    </source>
</reference>
<sequence>MNISKMVRLTIWDNEAANFRELNRISTRKNQIENYHSRPHHDRTFTLTPTLISYNASKRRINCYPKPDSKRHNSILKNTLFSYEI</sequence>
<proteinExistence type="predicted"/>
<accession>A0ABQ8D8E0</accession>
<protein>
    <submittedName>
        <fullName evidence="1">Uncharacterized protein</fullName>
    </submittedName>
</protein>
<dbReference type="Proteomes" id="UP000824890">
    <property type="component" value="Unassembled WGS sequence"/>
</dbReference>
<comment type="caution">
    <text evidence="1">The sequence shown here is derived from an EMBL/GenBank/DDBJ whole genome shotgun (WGS) entry which is preliminary data.</text>
</comment>
<name>A0ABQ8D8E0_BRANA</name>
<dbReference type="EMBL" id="JAGKQM010000005">
    <property type="protein sequence ID" value="KAH0925649.1"/>
    <property type="molecule type" value="Genomic_DNA"/>
</dbReference>
<evidence type="ECO:0000313" key="1">
    <source>
        <dbReference type="EMBL" id="KAH0925649.1"/>
    </source>
</evidence>
<organism evidence="1 2">
    <name type="scientific">Brassica napus</name>
    <name type="common">Rape</name>
    <dbReference type="NCBI Taxonomy" id="3708"/>
    <lineage>
        <taxon>Eukaryota</taxon>
        <taxon>Viridiplantae</taxon>
        <taxon>Streptophyta</taxon>
        <taxon>Embryophyta</taxon>
        <taxon>Tracheophyta</taxon>
        <taxon>Spermatophyta</taxon>
        <taxon>Magnoliopsida</taxon>
        <taxon>eudicotyledons</taxon>
        <taxon>Gunneridae</taxon>
        <taxon>Pentapetalae</taxon>
        <taxon>rosids</taxon>
        <taxon>malvids</taxon>
        <taxon>Brassicales</taxon>
        <taxon>Brassicaceae</taxon>
        <taxon>Brassiceae</taxon>
        <taxon>Brassica</taxon>
    </lineage>
</organism>
<keyword evidence="2" id="KW-1185">Reference proteome</keyword>
<evidence type="ECO:0000313" key="2">
    <source>
        <dbReference type="Proteomes" id="UP000824890"/>
    </source>
</evidence>
<gene>
    <name evidence="1" type="ORF">HID58_017905</name>
</gene>